<evidence type="ECO:0000256" key="1">
    <source>
        <dbReference type="SAM" id="MobiDB-lite"/>
    </source>
</evidence>
<protein>
    <submittedName>
        <fullName evidence="2">Uncharacterized protein</fullName>
    </submittedName>
</protein>
<feature type="compositionally biased region" description="Polar residues" evidence="1">
    <location>
        <begin position="307"/>
        <end position="320"/>
    </location>
</feature>
<sequence>MPREKTPKIKTKKKKILLTPEKVLLYKYHRETVQLHFQFETEIETNAIYEKKQKIIKKYGRNNMKIKIPQDLWSRRTQPSHSMTTTTTFPANKIHDSNVFLCRIQNDDGSMCKITACLNSSSSQRSKTSLEFEFPCDLIKQTISENFTEAYILGTDYVLFTRSVHATHAPSKPEIDRKLKLSAVSRPSEEVLKGMAQEMSRVDLQDKIEKMSYSDLTKIHEYITCISSPTPITPTTSTSSTTNQAANAPFELNPEFPFPTVAPTSENLNVDQEQLEAPQKLATTYPLVNEIEAYLLDTNMAVGTGGLLQTNTDPSSANTDQQEEEEESDNVMTDETDRRNGNSFLHQYYTQNGQVLSNPSLVDEFTSPTESNLIESEWDESPSEERSKDLLSIETFFSKIHDEL</sequence>
<reference evidence="2 3" key="1">
    <citation type="journal article" date="2018" name="BMC Genomics">
        <title>The genome of Naegleria lovaniensis, the basis for a comparative approach to unravel pathogenicity factors of the human pathogenic amoeba N. fowleri.</title>
        <authorList>
            <person name="Liechti N."/>
            <person name="Schurch N."/>
            <person name="Bruggmann R."/>
            <person name="Wittwer M."/>
        </authorList>
    </citation>
    <scope>NUCLEOTIDE SEQUENCE [LARGE SCALE GENOMIC DNA]</scope>
    <source>
        <strain evidence="2 3">ATCC 30569</strain>
    </source>
</reference>
<evidence type="ECO:0000313" key="2">
    <source>
        <dbReference type="EMBL" id="KAG2377389.1"/>
    </source>
</evidence>
<dbReference type="RefSeq" id="XP_044544651.1">
    <property type="nucleotide sequence ID" value="XM_044699473.1"/>
</dbReference>
<evidence type="ECO:0000313" key="3">
    <source>
        <dbReference type="Proteomes" id="UP000816034"/>
    </source>
</evidence>
<proteinExistence type="predicted"/>
<dbReference type="EMBL" id="PYSW02000038">
    <property type="protein sequence ID" value="KAG2377389.1"/>
    <property type="molecule type" value="Genomic_DNA"/>
</dbReference>
<feature type="compositionally biased region" description="Acidic residues" evidence="1">
    <location>
        <begin position="321"/>
        <end position="334"/>
    </location>
</feature>
<comment type="caution">
    <text evidence="2">The sequence shown here is derived from an EMBL/GenBank/DDBJ whole genome shotgun (WGS) entry which is preliminary data.</text>
</comment>
<dbReference type="AlphaFoldDB" id="A0AA88GH41"/>
<dbReference type="GeneID" id="68101754"/>
<organism evidence="2 3">
    <name type="scientific">Naegleria lovaniensis</name>
    <name type="common">Amoeba</name>
    <dbReference type="NCBI Taxonomy" id="51637"/>
    <lineage>
        <taxon>Eukaryota</taxon>
        <taxon>Discoba</taxon>
        <taxon>Heterolobosea</taxon>
        <taxon>Tetramitia</taxon>
        <taxon>Eutetramitia</taxon>
        <taxon>Vahlkampfiidae</taxon>
        <taxon>Naegleria</taxon>
    </lineage>
</organism>
<dbReference type="Proteomes" id="UP000816034">
    <property type="component" value="Unassembled WGS sequence"/>
</dbReference>
<accession>A0AA88GH41</accession>
<name>A0AA88GH41_NAELO</name>
<feature type="region of interest" description="Disordered" evidence="1">
    <location>
        <begin position="305"/>
        <end position="339"/>
    </location>
</feature>
<gene>
    <name evidence="2" type="ORF">C9374_009300</name>
</gene>
<feature type="region of interest" description="Disordered" evidence="1">
    <location>
        <begin position="366"/>
        <end position="388"/>
    </location>
</feature>
<keyword evidence="3" id="KW-1185">Reference proteome</keyword>